<proteinExistence type="inferred from homology"/>
<organism evidence="10 11">
    <name type="scientific">Neoaquamicrobium microcysteis</name>
    <dbReference type="NCBI Taxonomy" id="2682781"/>
    <lineage>
        <taxon>Bacteria</taxon>
        <taxon>Pseudomonadati</taxon>
        <taxon>Pseudomonadota</taxon>
        <taxon>Alphaproteobacteria</taxon>
        <taxon>Hyphomicrobiales</taxon>
        <taxon>Phyllobacteriaceae</taxon>
        <taxon>Neoaquamicrobium</taxon>
    </lineage>
</organism>
<dbReference type="AlphaFoldDB" id="A0A5D4GRP8"/>
<keyword evidence="11" id="KW-1185">Reference proteome</keyword>
<dbReference type="Gene3D" id="1.20.272.10">
    <property type="match status" value="1"/>
</dbReference>
<evidence type="ECO:0000256" key="8">
    <source>
        <dbReference type="ARBA" id="ARBA00049244"/>
    </source>
</evidence>
<dbReference type="InterPro" id="IPR008921">
    <property type="entry name" value="DNA_pol3_clamp-load_cplx_C"/>
</dbReference>
<dbReference type="EC" id="2.7.7.7" evidence="1"/>
<reference evidence="10 11" key="1">
    <citation type="submission" date="2019-08" db="EMBL/GenBank/DDBJ databases">
        <authorList>
            <person name="Seo Y.L."/>
        </authorList>
    </citation>
    <scope>NUCLEOTIDE SEQUENCE [LARGE SCALE GENOMIC DNA]</scope>
    <source>
        <strain evidence="10 11">MaA-C15</strain>
    </source>
</reference>
<dbReference type="InterPro" id="IPR005790">
    <property type="entry name" value="DNA_polIII_delta"/>
</dbReference>
<evidence type="ECO:0000256" key="5">
    <source>
        <dbReference type="ARBA" id="ARBA00022705"/>
    </source>
</evidence>
<dbReference type="Proteomes" id="UP000323258">
    <property type="component" value="Unassembled WGS sequence"/>
</dbReference>
<dbReference type="InterPro" id="IPR010372">
    <property type="entry name" value="DNA_pol3_delta_N"/>
</dbReference>
<dbReference type="GO" id="GO:0006261">
    <property type="term" value="P:DNA-templated DNA replication"/>
    <property type="evidence" value="ECO:0007669"/>
    <property type="project" value="TreeGrafter"/>
</dbReference>
<evidence type="ECO:0000256" key="6">
    <source>
        <dbReference type="ARBA" id="ARBA00022932"/>
    </source>
</evidence>
<comment type="similarity">
    <text evidence="7">Belongs to the DNA polymerase HolA subunit family.</text>
</comment>
<reference evidence="10 11" key="2">
    <citation type="submission" date="2019-09" db="EMBL/GenBank/DDBJ databases">
        <title>Mesorhizobium sp. MaA-C15 isolated from Microcystis aeruginosa.</title>
        <authorList>
            <person name="Jeong S.E."/>
            <person name="Jin H.M."/>
            <person name="Jeon C.O."/>
        </authorList>
    </citation>
    <scope>NUCLEOTIDE SEQUENCE [LARGE SCALE GENOMIC DNA]</scope>
    <source>
        <strain evidence="10 11">MaA-C15</strain>
    </source>
</reference>
<evidence type="ECO:0000256" key="2">
    <source>
        <dbReference type="ARBA" id="ARBA00017703"/>
    </source>
</evidence>
<gene>
    <name evidence="10" type="ORF">FY036_14230</name>
</gene>
<dbReference type="SUPFAM" id="SSF48019">
    <property type="entry name" value="post-AAA+ oligomerization domain-like"/>
    <property type="match status" value="1"/>
</dbReference>
<keyword evidence="6" id="KW-0239">DNA-directed DNA polymerase</keyword>
<evidence type="ECO:0000256" key="7">
    <source>
        <dbReference type="ARBA" id="ARBA00034754"/>
    </source>
</evidence>
<keyword evidence="5" id="KW-0235">DNA replication</keyword>
<dbReference type="EMBL" id="VSZS01000064">
    <property type="protein sequence ID" value="TYR31436.1"/>
    <property type="molecule type" value="Genomic_DNA"/>
</dbReference>
<keyword evidence="4" id="KW-0548">Nucleotidyltransferase</keyword>
<evidence type="ECO:0000313" key="11">
    <source>
        <dbReference type="Proteomes" id="UP000323258"/>
    </source>
</evidence>
<dbReference type="InterPro" id="IPR027417">
    <property type="entry name" value="P-loop_NTPase"/>
</dbReference>
<dbReference type="PANTHER" id="PTHR34388:SF1">
    <property type="entry name" value="DNA POLYMERASE III SUBUNIT DELTA"/>
    <property type="match status" value="1"/>
</dbReference>
<dbReference type="PANTHER" id="PTHR34388">
    <property type="entry name" value="DNA POLYMERASE III SUBUNIT DELTA"/>
    <property type="match status" value="1"/>
</dbReference>
<evidence type="ECO:0000259" key="9">
    <source>
        <dbReference type="Pfam" id="PF06144"/>
    </source>
</evidence>
<evidence type="ECO:0000256" key="1">
    <source>
        <dbReference type="ARBA" id="ARBA00012417"/>
    </source>
</evidence>
<evidence type="ECO:0000256" key="3">
    <source>
        <dbReference type="ARBA" id="ARBA00022679"/>
    </source>
</evidence>
<accession>A0A5D4GRP8</accession>
<comment type="catalytic activity">
    <reaction evidence="8">
        <text>DNA(n) + a 2'-deoxyribonucleoside 5'-triphosphate = DNA(n+1) + diphosphate</text>
        <dbReference type="Rhea" id="RHEA:22508"/>
        <dbReference type="Rhea" id="RHEA-COMP:17339"/>
        <dbReference type="Rhea" id="RHEA-COMP:17340"/>
        <dbReference type="ChEBI" id="CHEBI:33019"/>
        <dbReference type="ChEBI" id="CHEBI:61560"/>
        <dbReference type="ChEBI" id="CHEBI:173112"/>
        <dbReference type="EC" id="2.7.7.7"/>
    </reaction>
</comment>
<evidence type="ECO:0000313" key="10">
    <source>
        <dbReference type="EMBL" id="TYR31436.1"/>
    </source>
</evidence>
<keyword evidence="3" id="KW-0808">Transferase</keyword>
<sequence>MAQKKAHEVDGWLRRPDPDVRIVLIYGPDRGLVSERAKAFVAKTGLDADDPFSSVRLDASEVDATPGRLSDEAGTVPMFSDRRLIWIKGAAAHKQLADEVKALAASPPKDSIILIEAGDLKKGAGLRATVENASGAMALPCYADEGRSIDGVIDEILGRDKLTIGLEARQALRANLGGDRLATRSEIEKLALYCHGAGEVSLEDVGAMTGDVSSLSLDDAVDAVLSGNADAFETAFARLVSSGTNPYLVLAAAMRQFQALSVMRNEMDKGGKQAGAVVASARPPVFFTRRKLVESALQRWNAAALARALDRLQAAVLQTRQRADLAVPSSRQALIALLVESARAARR</sequence>
<dbReference type="NCBIfam" id="TIGR01128">
    <property type="entry name" value="holA"/>
    <property type="match status" value="1"/>
</dbReference>
<dbReference type="OrthoDB" id="9804983at2"/>
<name>A0A5D4GRP8_9HYPH</name>
<dbReference type="GO" id="GO:0003677">
    <property type="term" value="F:DNA binding"/>
    <property type="evidence" value="ECO:0007669"/>
    <property type="project" value="InterPro"/>
</dbReference>
<dbReference type="SUPFAM" id="SSF52540">
    <property type="entry name" value="P-loop containing nucleoside triphosphate hydrolases"/>
    <property type="match status" value="1"/>
</dbReference>
<comment type="caution">
    <text evidence="10">The sequence shown here is derived from an EMBL/GenBank/DDBJ whole genome shotgun (WGS) entry which is preliminary data.</text>
</comment>
<dbReference type="Gene3D" id="3.40.50.300">
    <property type="entry name" value="P-loop containing nucleotide triphosphate hydrolases"/>
    <property type="match status" value="1"/>
</dbReference>
<evidence type="ECO:0000256" key="4">
    <source>
        <dbReference type="ARBA" id="ARBA00022695"/>
    </source>
</evidence>
<dbReference type="GO" id="GO:0009360">
    <property type="term" value="C:DNA polymerase III complex"/>
    <property type="evidence" value="ECO:0007669"/>
    <property type="project" value="InterPro"/>
</dbReference>
<dbReference type="GO" id="GO:0003887">
    <property type="term" value="F:DNA-directed DNA polymerase activity"/>
    <property type="evidence" value="ECO:0007669"/>
    <property type="project" value="UniProtKB-KW"/>
</dbReference>
<feature type="domain" description="DNA polymerase III delta N-terminal" evidence="9">
    <location>
        <begin position="24"/>
        <end position="120"/>
    </location>
</feature>
<dbReference type="Pfam" id="PF06144">
    <property type="entry name" value="DNA_pol3_delta"/>
    <property type="match status" value="1"/>
</dbReference>
<dbReference type="RefSeq" id="WP_148915408.1">
    <property type="nucleotide sequence ID" value="NZ_VSZS01000064.1"/>
</dbReference>
<protein>
    <recommendedName>
        <fullName evidence="2">DNA polymerase III subunit delta</fullName>
        <ecNumber evidence="1">2.7.7.7</ecNumber>
    </recommendedName>
</protein>
<dbReference type="Gene3D" id="1.10.8.60">
    <property type="match status" value="1"/>
</dbReference>